<protein>
    <submittedName>
        <fullName evidence="2">Uncharacterized protein</fullName>
    </submittedName>
</protein>
<evidence type="ECO:0000313" key="3">
    <source>
        <dbReference type="Proteomes" id="UP001189429"/>
    </source>
</evidence>
<accession>A0ABN9YCV9</accession>
<reference evidence="2" key="1">
    <citation type="submission" date="2023-10" db="EMBL/GenBank/DDBJ databases">
        <authorList>
            <person name="Chen Y."/>
            <person name="Shah S."/>
            <person name="Dougan E. K."/>
            <person name="Thang M."/>
            <person name="Chan C."/>
        </authorList>
    </citation>
    <scope>NUCLEOTIDE SEQUENCE [LARGE SCALE GENOMIC DNA]</scope>
</reference>
<comment type="caution">
    <text evidence="2">The sequence shown here is derived from an EMBL/GenBank/DDBJ whole genome shotgun (WGS) entry which is preliminary data.</text>
</comment>
<feature type="non-terminal residue" evidence="2">
    <location>
        <position position="1"/>
    </location>
</feature>
<organism evidence="2 3">
    <name type="scientific">Prorocentrum cordatum</name>
    <dbReference type="NCBI Taxonomy" id="2364126"/>
    <lineage>
        <taxon>Eukaryota</taxon>
        <taxon>Sar</taxon>
        <taxon>Alveolata</taxon>
        <taxon>Dinophyceae</taxon>
        <taxon>Prorocentrales</taxon>
        <taxon>Prorocentraceae</taxon>
        <taxon>Prorocentrum</taxon>
    </lineage>
</organism>
<feature type="region of interest" description="Disordered" evidence="1">
    <location>
        <begin position="166"/>
        <end position="185"/>
    </location>
</feature>
<evidence type="ECO:0000313" key="2">
    <source>
        <dbReference type="EMBL" id="CAK0910624.1"/>
    </source>
</evidence>
<evidence type="ECO:0000256" key="1">
    <source>
        <dbReference type="SAM" id="MobiDB-lite"/>
    </source>
</evidence>
<dbReference type="EMBL" id="CAUYUJ010022431">
    <property type="protein sequence ID" value="CAK0910624.1"/>
    <property type="molecule type" value="Genomic_DNA"/>
</dbReference>
<gene>
    <name evidence="2" type="ORF">PCOR1329_LOCUS84750</name>
</gene>
<feature type="region of interest" description="Disordered" evidence="1">
    <location>
        <begin position="1"/>
        <end position="98"/>
    </location>
</feature>
<feature type="region of interest" description="Disordered" evidence="1">
    <location>
        <begin position="110"/>
        <end position="139"/>
    </location>
</feature>
<feature type="compositionally biased region" description="Basic residues" evidence="1">
    <location>
        <begin position="42"/>
        <end position="51"/>
    </location>
</feature>
<feature type="non-terminal residue" evidence="2">
    <location>
        <position position="185"/>
    </location>
</feature>
<feature type="compositionally biased region" description="Basic and acidic residues" evidence="1">
    <location>
        <begin position="23"/>
        <end position="41"/>
    </location>
</feature>
<name>A0ABN9YCV9_9DINO</name>
<proteinExistence type="predicted"/>
<keyword evidence="3" id="KW-1185">Reference proteome</keyword>
<dbReference type="Proteomes" id="UP001189429">
    <property type="component" value="Unassembled WGS sequence"/>
</dbReference>
<sequence>RRGQRPRGRAARGHWRVATAGSRSERVPPRHEPLSSLDLHRRSVRAARQRRAGQAARGDAWEPRPPVAAGRQPPALPGQPVSVGSGSVPAAEAQELNGAAQGVRGAACGGKPVDPATGEPCEPAAAADDVWSSNEGGDTPKAVGAADVFGDVHPAVDRQLTQSAGEISALREQQADQGEGSLLQR</sequence>
<feature type="compositionally biased region" description="Basic residues" evidence="1">
    <location>
        <begin position="1"/>
        <end position="15"/>
    </location>
</feature>